<reference evidence="1 2" key="1">
    <citation type="submission" date="2024-04" db="EMBL/GenBank/DDBJ databases">
        <authorList>
            <person name="Rising A."/>
            <person name="Reimegard J."/>
            <person name="Sonavane S."/>
            <person name="Akerstrom W."/>
            <person name="Nylinder S."/>
            <person name="Hedman E."/>
            <person name="Kallberg Y."/>
        </authorList>
    </citation>
    <scope>NUCLEOTIDE SEQUENCE [LARGE SCALE GENOMIC DNA]</scope>
</reference>
<dbReference type="EMBL" id="CAXIEN010000014">
    <property type="protein sequence ID" value="CAL1264822.1"/>
    <property type="molecule type" value="Genomic_DNA"/>
</dbReference>
<evidence type="ECO:0000313" key="2">
    <source>
        <dbReference type="Proteomes" id="UP001497382"/>
    </source>
</evidence>
<organism evidence="1 2">
    <name type="scientific">Larinioides sclopetarius</name>
    <dbReference type="NCBI Taxonomy" id="280406"/>
    <lineage>
        <taxon>Eukaryota</taxon>
        <taxon>Metazoa</taxon>
        <taxon>Ecdysozoa</taxon>
        <taxon>Arthropoda</taxon>
        <taxon>Chelicerata</taxon>
        <taxon>Arachnida</taxon>
        <taxon>Araneae</taxon>
        <taxon>Araneomorphae</taxon>
        <taxon>Entelegynae</taxon>
        <taxon>Araneoidea</taxon>
        <taxon>Araneidae</taxon>
        <taxon>Larinioides</taxon>
    </lineage>
</organism>
<gene>
    <name evidence="1" type="ORF">LARSCL_LOCUS2176</name>
</gene>
<keyword evidence="2" id="KW-1185">Reference proteome</keyword>
<evidence type="ECO:0000313" key="1">
    <source>
        <dbReference type="EMBL" id="CAL1264822.1"/>
    </source>
</evidence>
<dbReference type="Proteomes" id="UP001497382">
    <property type="component" value="Unassembled WGS sequence"/>
</dbReference>
<comment type="caution">
    <text evidence="1">The sequence shown here is derived from an EMBL/GenBank/DDBJ whole genome shotgun (WGS) entry which is preliminary data.</text>
</comment>
<dbReference type="AlphaFoldDB" id="A0AAV1YZU5"/>
<protein>
    <submittedName>
        <fullName evidence="1">Uncharacterized protein</fullName>
    </submittedName>
</protein>
<sequence>MLIFTDHKFSNYIDQFFSPFQCRISFDFFYATKQFLVSFNRCNYNGDRRYPPRNFSQTLEIGSKTRKEKNCTEENVTMARLRQNFLVI</sequence>
<proteinExistence type="predicted"/>
<accession>A0AAV1YZU5</accession>
<name>A0AAV1YZU5_9ARAC</name>